<accession>A0A382W3R4</accession>
<evidence type="ECO:0000256" key="3">
    <source>
        <dbReference type="ARBA" id="ARBA00024327"/>
    </source>
</evidence>
<dbReference type="Gene3D" id="3.40.50.620">
    <property type="entry name" value="HUPs"/>
    <property type="match status" value="1"/>
</dbReference>
<comment type="pathway">
    <text evidence="3">Sulfur metabolism; hydrogen sulfide biosynthesis; sulfite from sulfate.</text>
</comment>
<evidence type="ECO:0000313" key="5">
    <source>
        <dbReference type="EMBL" id="SVD53462.1"/>
    </source>
</evidence>
<name>A0A382W3R4_9ZZZZ</name>
<proteinExistence type="inferred from homology"/>
<dbReference type="InterPro" id="IPR002500">
    <property type="entry name" value="PAPS_reduct_dom"/>
</dbReference>
<dbReference type="SUPFAM" id="SSF52402">
    <property type="entry name" value="Adenine nucleotide alpha hydrolases-like"/>
    <property type="match status" value="1"/>
</dbReference>
<dbReference type="GO" id="GO:0005737">
    <property type="term" value="C:cytoplasm"/>
    <property type="evidence" value="ECO:0007669"/>
    <property type="project" value="TreeGrafter"/>
</dbReference>
<dbReference type="PIRSF" id="PIRSF000857">
    <property type="entry name" value="PAPS_reductase"/>
    <property type="match status" value="1"/>
</dbReference>
<organism evidence="5">
    <name type="scientific">marine metagenome</name>
    <dbReference type="NCBI Taxonomy" id="408172"/>
    <lineage>
        <taxon>unclassified sequences</taxon>
        <taxon>metagenomes</taxon>
        <taxon>ecological metagenomes</taxon>
    </lineage>
</organism>
<dbReference type="PANTHER" id="PTHR46509:SF1">
    <property type="entry name" value="PHOSPHOADENOSINE PHOSPHOSULFATE REDUCTASE"/>
    <property type="match status" value="1"/>
</dbReference>
<dbReference type="GO" id="GO:0004604">
    <property type="term" value="F:phosphoadenylyl-sulfate reductase (thioredoxin) activity"/>
    <property type="evidence" value="ECO:0007669"/>
    <property type="project" value="InterPro"/>
</dbReference>
<dbReference type="InterPro" id="IPR014729">
    <property type="entry name" value="Rossmann-like_a/b/a_fold"/>
</dbReference>
<protein>
    <recommendedName>
        <fullName evidence="4">Phosphoadenosine phosphosulphate reductase domain-containing protein</fullName>
    </recommendedName>
</protein>
<dbReference type="EMBL" id="UINC01156825">
    <property type="protein sequence ID" value="SVD53462.1"/>
    <property type="molecule type" value="Genomic_DNA"/>
</dbReference>
<dbReference type="GO" id="GO:0019379">
    <property type="term" value="P:sulfate assimilation, phosphoadenylyl sulfate reduction by phosphoadenylyl-sulfate reductase (thioredoxin)"/>
    <property type="evidence" value="ECO:0007669"/>
    <property type="project" value="InterPro"/>
</dbReference>
<dbReference type="PANTHER" id="PTHR46509">
    <property type="entry name" value="PHOSPHOADENOSINE PHOSPHOSULFATE REDUCTASE"/>
    <property type="match status" value="1"/>
</dbReference>
<evidence type="ECO:0000256" key="2">
    <source>
        <dbReference type="ARBA" id="ARBA00023002"/>
    </source>
</evidence>
<dbReference type="InterPro" id="IPR004511">
    <property type="entry name" value="PAPS/APS_Rdtase"/>
</dbReference>
<feature type="non-terminal residue" evidence="5">
    <location>
        <position position="251"/>
    </location>
</feature>
<keyword evidence="2" id="KW-0560">Oxidoreductase</keyword>
<evidence type="ECO:0000259" key="4">
    <source>
        <dbReference type="Pfam" id="PF01507"/>
    </source>
</evidence>
<evidence type="ECO:0000256" key="1">
    <source>
        <dbReference type="ARBA" id="ARBA00009732"/>
    </source>
</evidence>
<comment type="similarity">
    <text evidence="1">Belongs to the PAPS reductase family. CysH subfamily.</text>
</comment>
<reference evidence="5" key="1">
    <citation type="submission" date="2018-05" db="EMBL/GenBank/DDBJ databases">
        <authorList>
            <person name="Lanie J.A."/>
            <person name="Ng W.-L."/>
            <person name="Kazmierczak K.M."/>
            <person name="Andrzejewski T.M."/>
            <person name="Davidsen T.M."/>
            <person name="Wayne K.J."/>
            <person name="Tettelin H."/>
            <person name="Glass J.I."/>
            <person name="Rusch D."/>
            <person name="Podicherti R."/>
            <person name="Tsui H.-C.T."/>
            <person name="Winkler M.E."/>
        </authorList>
    </citation>
    <scope>NUCLEOTIDE SEQUENCE</scope>
</reference>
<feature type="domain" description="Phosphoadenosine phosphosulphate reductase" evidence="4">
    <location>
        <begin position="60"/>
        <end position="238"/>
    </location>
</feature>
<dbReference type="NCBIfam" id="NF002537">
    <property type="entry name" value="PRK02090.1"/>
    <property type="match status" value="1"/>
</dbReference>
<dbReference type="Pfam" id="PF01507">
    <property type="entry name" value="PAPS_reduct"/>
    <property type="match status" value="1"/>
</dbReference>
<sequence>MTQIRSTSSAASGGRAADPVHAWDAHNERLTGYLEGQDFESMDALPVLRWATDTFEADRIVLNTSFQYSGVAMIHMAVEAGLRLRFATIDTLRLHPETYAFLREVEDRYGIDIEVQRPDTDQLQGMVRRFGEYLFFDSKTLQEYCCQIRKVKPNEQLLMTVDCWVSGMRRDQSDHRRDTPKAMTVGEYGSRRQILKLNPMVDWGEDRLLSYIEDNNIPRHPLYDQGFKSIGCFICSTPVSDNEDQRAGRWR</sequence>
<dbReference type="AlphaFoldDB" id="A0A382W3R4"/>
<gene>
    <name evidence="5" type="ORF">METZ01_LOCUS406316</name>
</gene>